<feature type="transmembrane region" description="Helical" evidence="2">
    <location>
        <begin position="380"/>
        <end position="399"/>
    </location>
</feature>
<feature type="domain" description="Acyltransferase 3" evidence="3">
    <location>
        <begin position="26"/>
        <end position="355"/>
    </location>
</feature>
<feature type="domain" description="SGNH" evidence="4">
    <location>
        <begin position="454"/>
        <end position="689"/>
    </location>
</feature>
<comment type="caution">
    <text evidence="5">The sequence shown here is derived from an EMBL/GenBank/DDBJ whole genome shotgun (WGS) entry which is preliminary data.</text>
</comment>
<feature type="transmembrane region" description="Helical" evidence="2">
    <location>
        <begin position="51"/>
        <end position="71"/>
    </location>
</feature>
<dbReference type="PANTHER" id="PTHR23028:SF53">
    <property type="entry name" value="ACYL_TRANSF_3 DOMAIN-CONTAINING PROTEIN"/>
    <property type="match status" value="1"/>
</dbReference>
<evidence type="ECO:0000313" key="5">
    <source>
        <dbReference type="EMBL" id="MBA8810016.1"/>
    </source>
</evidence>
<dbReference type="PANTHER" id="PTHR23028">
    <property type="entry name" value="ACETYLTRANSFERASE"/>
    <property type="match status" value="1"/>
</dbReference>
<reference evidence="5 6" key="1">
    <citation type="submission" date="2020-07" db="EMBL/GenBank/DDBJ databases">
        <title>Sequencing the genomes of 1000 actinobacteria strains.</title>
        <authorList>
            <person name="Klenk H.-P."/>
        </authorList>
    </citation>
    <scope>NUCLEOTIDE SEQUENCE [LARGE SCALE GENOMIC DNA]</scope>
    <source>
        <strain evidence="5 6">DSM 44121</strain>
    </source>
</reference>
<dbReference type="Proteomes" id="UP000540568">
    <property type="component" value="Unassembled WGS sequence"/>
</dbReference>
<evidence type="ECO:0000313" key="6">
    <source>
        <dbReference type="Proteomes" id="UP000540568"/>
    </source>
</evidence>
<keyword evidence="2" id="KW-0812">Transmembrane</keyword>
<feature type="transmembrane region" description="Helical" evidence="2">
    <location>
        <begin position="187"/>
        <end position="205"/>
    </location>
</feature>
<feature type="transmembrane region" description="Helical" evidence="2">
    <location>
        <begin position="225"/>
        <end position="244"/>
    </location>
</feature>
<gene>
    <name evidence="5" type="ORF">FHX71_003992</name>
</gene>
<dbReference type="InterPro" id="IPR043968">
    <property type="entry name" value="SGNH"/>
</dbReference>
<feature type="transmembrane region" description="Helical" evidence="2">
    <location>
        <begin position="92"/>
        <end position="110"/>
    </location>
</feature>
<feature type="region of interest" description="Disordered" evidence="1">
    <location>
        <begin position="1"/>
        <end position="22"/>
    </location>
</feature>
<feature type="transmembrane region" description="Helical" evidence="2">
    <location>
        <begin position="251"/>
        <end position="271"/>
    </location>
</feature>
<feature type="transmembrane region" description="Helical" evidence="2">
    <location>
        <begin position="277"/>
        <end position="297"/>
    </location>
</feature>
<dbReference type="InterPro" id="IPR002656">
    <property type="entry name" value="Acyl_transf_3_dom"/>
</dbReference>
<proteinExistence type="predicted"/>
<keyword evidence="2" id="KW-0472">Membrane</keyword>
<evidence type="ECO:0000259" key="3">
    <source>
        <dbReference type="Pfam" id="PF01757"/>
    </source>
</evidence>
<dbReference type="GO" id="GO:0016020">
    <property type="term" value="C:membrane"/>
    <property type="evidence" value="ECO:0007669"/>
    <property type="project" value="TreeGrafter"/>
</dbReference>
<dbReference type="Pfam" id="PF01757">
    <property type="entry name" value="Acyl_transf_3"/>
    <property type="match status" value="1"/>
</dbReference>
<feature type="transmembrane region" description="Helical" evidence="2">
    <location>
        <begin position="342"/>
        <end position="360"/>
    </location>
</feature>
<dbReference type="GO" id="GO:0016747">
    <property type="term" value="F:acyltransferase activity, transferring groups other than amino-acyl groups"/>
    <property type="evidence" value="ECO:0007669"/>
    <property type="project" value="InterPro"/>
</dbReference>
<organism evidence="5 6">
    <name type="scientific">Promicromonospora sukumoe</name>
    <dbReference type="NCBI Taxonomy" id="88382"/>
    <lineage>
        <taxon>Bacteria</taxon>
        <taxon>Bacillati</taxon>
        <taxon>Actinomycetota</taxon>
        <taxon>Actinomycetes</taxon>
        <taxon>Micrococcales</taxon>
        <taxon>Promicromonosporaceae</taxon>
        <taxon>Promicromonospora</taxon>
    </lineage>
</organism>
<evidence type="ECO:0000256" key="1">
    <source>
        <dbReference type="SAM" id="MobiDB-lite"/>
    </source>
</evidence>
<protein>
    <submittedName>
        <fullName evidence="5">Peptidoglycan/LPS O-acetylase OafA/YrhL</fullName>
    </submittedName>
</protein>
<accession>A0A7W3JBW9</accession>
<dbReference type="GO" id="GO:0009103">
    <property type="term" value="P:lipopolysaccharide biosynthetic process"/>
    <property type="evidence" value="ECO:0007669"/>
    <property type="project" value="TreeGrafter"/>
</dbReference>
<keyword evidence="6" id="KW-1185">Reference proteome</keyword>
<dbReference type="RefSeq" id="WP_182619185.1">
    <property type="nucleotide sequence ID" value="NZ_BAAATF010000016.1"/>
</dbReference>
<evidence type="ECO:0000256" key="2">
    <source>
        <dbReference type="SAM" id="Phobius"/>
    </source>
</evidence>
<dbReference type="Pfam" id="PF19040">
    <property type="entry name" value="SGNH"/>
    <property type="match status" value="1"/>
</dbReference>
<dbReference type="AlphaFoldDB" id="A0A7W3JBW9"/>
<feature type="transmembrane region" description="Helical" evidence="2">
    <location>
        <begin position="309"/>
        <end position="330"/>
    </location>
</feature>
<dbReference type="InterPro" id="IPR050879">
    <property type="entry name" value="Acyltransferase_3"/>
</dbReference>
<name>A0A7W3JBW9_9MICO</name>
<sequence>MTTLATSPATPREEHKPARQSGFRPDIEGLRAVAIGAVLIYHAGLPFLPGGFIGVDIFFVISGFLITGLLVREVERTGRVSLTQFYARRAKRLLPATALVLTATAAIVWFTSSVTEWRTFGGDIVAAAAYVVNWRLADRSVDYLAEGTTASPVQHFWSLAVEEQFYIVWPLLLVLVTLLVRRTGFKVRPLMGIGLAVIVVPSFVWSVLLTNSNQATAFFVTTTRLWELGIGALVAVGAGLWPRLPAVATRILGWAGLATLVGAALLLDGSYAWPGSWALVPTLATAAIIIAGAGSSPSTVQRLLSAKPAVWIGGLSYSLYLWHWPLLIGYENLYGTPSPLEGTLLMAASFIPAWLSLKLVENPVRFSGTLARSNRTTLSVGANLTAVGILAGLVVMLAVPQGPPAGAGDAEGARSLTVTDGRASGIENPDSVDSMVPGPVDAVDDVPAAYGKDCQADQEATTPKFCEFGDPDGERTMVLAGDSKALQWSGAFDELARQEGWRLVTATKSSCGLYDVLRNEGGQDYTECLEHNRALTDALIEMKPDVVVVSQRHDTAIDPTTGETTEAAMTDGLVRVWDRLGQAGIHVVALLDNPSPANVEVGDGEVYKCVAERLDQLSDCAFGRADGIAASGTPALVAAAEKVPAVDVLDLTDLFCDEQVCPPVIGGVLVYRQGSHITNTYALSAVPVLTDRLVPLLSR</sequence>
<keyword evidence="2" id="KW-1133">Transmembrane helix</keyword>
<evidence type="ECO:0000259" key="4">
    <source>
        <dbReference type="Pfam" id="PF19040"/>
    </source>
</evidence>
<feature type="transmembrane region" description="Helical" evidence="2">
    <location>
        <begin position="164"/>
        <end position="180"/>
    </location>
</feature>
<dbReference type="EMBL" id="JACGWV010000002">
    <property type="protein sequence ID" value="MBA8810016.1"/>
    <property type="molecule type" value="Genomic_DNA"/>
</dbReference>